<evidence type="ECO:0000259" key="9">
    <source>
        <dbReference type="PROSITE" id="PS50850"/>
    </source>
</evidence>
<keyword evidence="3" id="KW-0813">Transport</keyword>
<proteinExistence type="inferred from homology"/>
<accession>A0AAE0EMU2</accession>
<feature type="transmembrane region" description="Helical" evidence="8">
    <location>
        <begin position="153"/>
        <end position="176"/>
    </location>
</feature>
<evidence type="ECO:0000256" key="7">
    <source>
        <dbReference type="ARBA" id="ARBA00023136"/>
    </source>
</evidence>
<dbReference type="AlphaFoldDB" id="A0AAE0EMU2"/>
<evidence type="ECO:0000256" key="2">
    <source>
        <dbReference type="ARBA" id="ARBA00009598"/>
    </source>
</evidence>
<dbReference type="GO" id="GO:0055062">
    <property type="term" value="P:phosphate ion homeostasis"/>
    <property type="evidence" value="ECO:0007669"/>
    <property type="project" value="UniProtKB-ARBA"/>
</dbReference>
<gene>
    <name evidence="10" type="ORF">CYMTET_56170</name>
</gene>
<dbReference type="GO" id="GO:0005789">
    <property type="term" value="C:endoplasmic reticulum membrane"/>
    <property type="evidence" value="ECO:0007669"/>
    <property type="project" value="TreeGrafter"/>
</dbReference>
<dbReference type="PANTHER" id="PTHR43184:SF12">
    <property type="entry name" value="SUGAR PHOSPHATE EXCHANGER 3"/>
    <property type="match status" value="1"/>
</dbReference>
<dbReference type="GO" id="GO:0022857">
    <property type="term" value="F:transmembrane transporter activity"/>
    <property type="evidence" value="ECO:0007669"/>
    <property type="project" value="InterPro"/>
</dbReference>
<feature type="transmembrane region" description="Helical" evidence="8">
    <location>
        <begin position="344"/>
        <end position="367"/>
    </location>
</feature>
<feature type="transmembrane region" description="Helical" evidence="8">
    <location>
        <begin position="282"/>
        <end position="302"/>
    </location>
</feature>
<evidence type="ECO:0000256" key="8">
    <source>
        <dbReference type="SAM" id="Phobius"/>
    </source>
</evidence>
<dbReference type="Proteomes" id="UP001190700">
    <property type="component" value="Unassembled WGS sequence"/>
</dbReference>
<dbReference type="InterPro" id="IPR036259">
    <property type="entry name" value="MFS_trans_sf"/>
</dbReference>
<feature type="transmembrane region" description="Helical" evidence="8">
    <location>
        <begin position="407"/>
        <end position="430"/>
    </location>
</feature>
<evidence type="ECO:0000313" key="11">
    <source>
        <dbReference type="Proteomes" id="UP001190700"/>
    </source>
</evidence>
<keyword evidence="4" id="KW-0762">Sugar transport</keyword>
<organism evidence="10 11">
    <name type="scientific">Cymbomonas tetramitiformis</name>
    <dbReference type="NCBI Taxonomy" id="36881"/>
    <lineage>
        <taxon>Eukaryota</taxon>
        <taxon>Viridiplantae</taxon>
        <taxon>Chlorophyta</taxon>
        <taxon>Pyramimonadophyceae</taxon>
        <taxon>Pyramimonadales</taxon>
        <taxon>Pyramimonadaceae</taxon>
        <taxon>Cymbomonas</taxon>
    </lineage>
</organism>
<dbReference type="InterPro" id="IPR020846">
    <property type="entry name" value="MFS_dom"/>
</dbReference>
<feature type="transmembrane region" description="Helical" evidence="8">
    <location>
        <begin position="182"/>
        <end position="205"/>
    </location>
</feature>
<evidence type="ECO:0000256" key="5">
    <source>
        <dbReference type="ARBA" id="ARBA00022692"/>
    </source>
</evidence>
<evidence type="ECO:0000256" key="1">
    <source>
        <dbReference type="ARBA" id="ARBA00004141"/>
    </source>
</evidence>
<dbReference type="PANTHER" id="PTHR43184">
    <property type="entry name" value="MAJOR FACILITATOR SUPERFAMILY TRANSPORTER 16, ISOFORM B"/>
    <property type="match status" value="1"/>
</dbReference>
<feature type="transmembrane region" description="Helical" evidence="8">
    <location>
        <begin position="90"/>
        <end position="111"/>
    </location>
</feature>
<dbReference type="Gene3D" id="1.20.1250.20">
    <property type="entry name" value="MFS general substrate transporter like domains"/>
    <property type="match status" value="2"/>
</dbReference>
<comment type="subcellular location">
    <subcellularLocation>
        <location evidence="1">Membrane</location>
        <topology evidence="1">Multi-pass membrane protein</topology>
    </subcellularLocation>
</comment>
<dbReference type="PIRSF" id="PIRSF002808">
    <property type="entry name" value="Hexose_phosphate_transp"/>
    <property type="match status" value="1"/>
</dbReference>
<evidence type="ECO:0000313" key="10">
    <source>
        <dbReference type="EMBL" id="KAK3233542.1"/>
    </source>
</evidence>
<evidence type="ECO:0000256" key="3">
    <source>
        <dbReference type="ARBA" id="ARBA00022448"/>
    </source>
</evidence>
<feature type="transmembrane region" description="Helical" evidence="8">
    <location>
        <begin position="20"/>
        <end position="42"/>
    </location>
</feature>
<feature type="transmembrane region" description="Helical" evidence="8">
    <location>
        <begin position="314"/>
        <end position="332"/>
    </location>
</feature>
<feature type="transmembrane region" description="Helical" evidence="8">
    <location>
        <begin position="123"/>
        <end position="141"/>
    </location>
</feature>
<feature type="transmembrane region" description="Helical" evidence="8">
    <location>
        <begin position="379"/>
        <end position="401"/>
    </location>
</feature>
<comment type="caution">
    <text evidence="10">The sequence shown here is derived from an EMBL/GenBank/DDBJ whole genome shotgun (WGS) entry which is preliminary data.</text>
</comment>
<evidence type="ECO:0000256" key="6">
    <source>
        <dbReference type="ARBA" id="ARBA00022989"/>
    </source>
</evidence>
<dbReference type="InterPro" id="IPR011701">
    <property type="entry name" value="MFS"/>
</dbReference>
<reference evidence="10 11" key="1">
    <citation type="journal article" date="2015" name="Genome Biol. Evol.">
        <title>Comparative Genomics of a Bacterivorous Green Alga Reveals Evolutionary Causalities and Consequences of Phago-Mixotrophic Mode of Nutrition.</title>
        <authorList>
            <person name="Burns J.A."/>
            <person name="Paasch A."/>
            <person name="Narechania A."/>
            <person name="Kim E."/>
        </authorList>
    </citation>
    <scope>NUCLEOTIDE SEQUENCE [LARGE SCALE GENOMIC DNA]</scope>
    <source>
        <strain evidence="10 11">PLY_AMNH</strain>
    </source>
</reference>
<keyword evidence="11" id="KW-1185">Reference proteome</keyword>
<dbReference type="EMBL" id="LGRX02035684">
    <property type="protein sequence ID" value="KAK3233542.1"/>
    <property type="molecule type" value="Genomic_DNA"/>
</dbReference>
<keyword evidence="7 8" id="KW-0472">Membrane</keyword>
<dbReference type="SUPFAM" id="SSF103473">
    <property type="entry name" value="MFS general substrate transporter"/>
    <property type="match status" value="1"/>
</dbReference>
<feature type="transmembrane region" description="Helical" evidence="8">
    <location>
        <begin position="252"/>
        <end position="270"/>
    </location>
</feature>
<name>A0AAE0EMU2_9CHLO</name>
<dbReference type="InterPro" id="IPR000849">
    <property type="entry name" value="Sugar_P_transporter"/>
</dbReference>
<comment type="similarity">
    <text evidence="2">Belongs to the major facilitator superfamily. Organophosphate:Pi antiporter (OPA) (TC 2.A.1.4) family.</text>
</comment>
<dbReference type="PROSITE" id="PS50850">
    <property type="entry name" value="MFS"/>
    <property type="match status" value="1"/>
</dbReference>
<protein>
    <recommendedName>
        <fullName evidence="9">Major facilitator superfamily (MFS) profile domain-containing protein</fullName>
    </recommendedName>
</protein>
<keyword evidence="5 8" id="KW-0812">Transmembrane</keyword>
<evidence type="ECO:0000256" key="4">
    <source>
        <dbReference type="ARBA" id="ARBA00022597"/>
    </source>
</evidence>
<feature type="domain" description="Major facilitator superfamily (MFS) profile" evidence="9">
    <location>
        <begin position="29"/>
        <end position="433"/>
    </location>
</feature>
<sequence>MVDQDSESASKGPKPSDENLSISSRQVFIFLLTYGAYVVVYFTRKPFSVAKSTLKTEGVHTEAELGAIDTAFLVAYAVGQFGAGTADSIFGARIGLSLCFVGTGVCALIFGSDVTKEVRSVTWMVNGLFQALFFPFIMNVLNQWFPPSTRGRAFGLWTTCQQVGGFATSAFGAYVLGHPELTWHYVFIWPAFLAFALSFVCLTLLQTSPDTATSLADSPAKDFAPQNSSSPTILSFFQVLCLENMLNVGGGYFCIKLVRYIFLGWLPFYLTSVLEYSAAEAVLLSTAFDIAGAVGSIACGFVSDKVFGGRSLMAVAPMCLLCGIFAAAYPLVASYGKVYNMATMGLVGLMVAGPDSVLGGAACAQVCDRAGHPSATTSATGIANGMGSVGAIASGMLPIIVKERYGWNVLFYFLGALCACGALCVLPMALTGYREMRQEASDKEKQKAV</sequence>
<keyword evidence="6 8" id="KW-1133">Transmembrane helix</keyword>
<dbReference type="Pfam" id="PF07690">
    <property type="entry name" value="MFS_1"/>
    <property type="match status" value="1"/>
</dbReference>